<reference evidence="1 2" key="1">
    <citation type="journal article" date="2015" name="Nature">
        <title>rRNA introns, odd ribosomes, and small enigmatic genomes across a large radiation of phyla.</title>
        <authorList>
            <person name="Brown C.T."/>
            <person name="Hug L.A."/>
            <person name="Thomas B.C."/>
            <person name="Sharon I."/>
            <person name="Castelle C.J."/>
            <person name="Singh A."/>
            <person name="Wilkins M.J."/>
            <person name="Williams K.H."/>
            <person name="Banfield J.F."/>
        </authorList>
    </citation>
    <scope>NUCLEOTIDE SEQUENCE [LARGE SCALE GENOMIC DNA]</scope>
</reference>
<dbReference type="AlphaFoldDB" id="A0A0G0XBE6"/>
<accession>A0A0G0XBE6</accession>
<evidence type="ECO:0000313" key="2">
    <source>
        <dbReference type="Proteomes" id="UP000034920"/>
    </source>
</evidence>
<sequence length="46" mass="5221">MTRYMPKCMSGIGHLNLKRQGTKDVGKLKPDILPTWVCFRRGDTNG</sequence>
<evidence type="ECO:0000313" key="1">
    <source>
        <dbReference type="EMBL" id="KKS22220.1"/>
    </source>
</evidence>
<dbReference type="EMBL" id="LCCA01000011">
    <property type="protein sequence ID" value="KKS22220.1"/>
    <property type="molecule type" value="Genomic_DNA"/>
</dbReference>
<comment type="caution">
    <text evidence="1">The sequence shown here is derived from an EMBL/GenBank/DDBJ whole genome shotgun (WGS) entry which is preliminary data.</text>
</comment>
<dbReference type="Proteomes" id="UP000034920">
    <property type="component" value="Unassembled WGS sequence"/>
</dbReference>
<dbReference type="STRING" id="1619103.UU80_C0011G0026"/>
<gene>
    <name evidence="1" type="ORF">UU80_C0011G0026</name>
</gene>
<organism evidence="1 2">
    <name type="scientific">candidate division WWE3 bacterium GW2011_GWA1_41_8</name>
    <dbReference type="NCBI Taxonomy" id="1619103"/>
    <lineage>
        <taxon>Bacteria</taxon>
        <taxon>Katanobacteria</taxon>
    </lineage>
</organism>
<proteinExistence type="predicted"/>
<name>A0A0G0XBE6_UNCKA</name>
<protein>
    <submittedName>
        <fullName evidence="1">Uncharacterized protein</fullName>
    </submittedName>
</protein>